<feature type="domain" description="Peptidase A1" evidence="9">
    <location>
        <begin position="81"/>
        <end position="482"/>
    </location>
</feature>
<dbReference type="SUPFAM" id="SSF50630">
    <property type="entry name" value="Acid proteases"/>
    <property type="match status" value="1"/>
</dbReference>
<feature type="region of interest" description="Disordered" evidence="8">
    <location>
        <begin position="524"/>
        <end position="576"/>
    </location>
</feature>
<gene>
    <name evidence="10" type="primary">YPS1</name>
    <name evidence="10" type="ORF">KLMA_20534</name>
</gene>
<keyword evidence="2 7" id="KW-0645">Protease</keyword>
<keyword evidence="3" id="KW-0732">Signal</keyword>
<comment type="similarity">
    <text evidence="1 7">Belongs to the peptidase A1 family.</text>
</comment>
<evidence type="ECO:0000256" key="6">
    <source>
        <dbReference type="PIRSR" id="PIRSR601461-1"/>
    </source>
</evidence>
<keyword evidence="5 7" id="KW-0378">Hydrolase</keyword>
<dbReference type="PANTHER" id="PTHR47966:SF65">
    <property type="entry name" value="ASPARTIC-TYPE ENDOPEPTIDASE"/>
    <property type="match status" value="1"/>
</dbReference>
<evidence type="ECO:0000256" key="8">
    <source>
        <dbReference type="SAM" id="MobiDB-lite"/>
    </source>
</evidence>
<proteinExistence type="inferred from homology"/>
<feature type="compositionally biased region" description="Low complexity" evidence="8">
    <location>
        <begin position="531"/>
        <end position="576"/>
    </location>
</feature>
<dbReference type="OrthoDB" id="771136at2759"/>
<dbReference type="PROSITE" id="PS51767">
    <property type="entry name" value="PEPTIDASE_A1"/>
    <property type="match status" value="1"/>
</dbReference>
<dbReference type="GO" id="GO:0004190">
    <property type="term" value="F:aspartic-type endopeptidase activity"/>
    <property type="evidence" value="ECO:0007669"/>
    <property type="project" value="UniProtKB-KW"/>
</dbReference>
<feature type="active site" evidence="6">
    <location>
        <position position="376"/>
    </location>
</feature>
<evidence type="ECO:0000256" key="3">
    <source>
        <dbReference type="ARBA" id="ARBA00022729"/>
    </source>
</evidence>
<evidence type="ECO:0000256" key="5">
    <source>
        <dbReference type="ARBA" id="ARBA00022801"/>
    </source>
</evidence>
<dbReference type="RefSeq" id="XP_022674857.1">
    <property type="nucleotide sequence ID" value="XM_022818162.1"/>
</dbReference>
<evidence type="ECO:0000256" key="4">
    <source>
        <dbReference type="ARBA" id="ARBA00022750"/>
    </source>
</evidence>
<dbReference type="InterPro" id="IPR021109">
    <property type="entry name" value="Peptidase_aspartic_dom_sf"/>
</dbReference>
<dbReference type="InterPro" id="IPR001969">
    <property type="entry name" value="Aspartic_peptidase_AS"/>
</dbReference>
<sequence length="601" mass="63097">MRLSDVCVGTLLASVVSGGSISRRDVSEVGESNRKHLVMSFDKLRGNDATDASHEKRQLGRFVKRDNGHVEVEIDNQQTFYSVDLSIGTPSQNVSVLVDTGSSDLWVPGSGNPYCSNSKGKRQNADFISSLAGEFTSLFGGGGGGDFTSTVILSGSGIGGGGGTFTDSDVPDASGTDLPTGTQSVPSSEATLDCSKYHTFNSAKSSTWKSNKTKFYISYADNTFAEGVWGIDKMHLDDVDVSGLSFAVSNLTDSQFGVLGIGLTGSESTYSGALSRSDRYQYDNFPLVLKRNGVIDKTAYSVFLNKLEAKSGSILFGAVDHNKYSGTLYTVPLVNSLKSKGYDTVIRLSVTLQGVGITTSDSKTTITQTKYPALLDTGATFCYFPEDLASAIADKVNASYDSKSGYYLVDCNSGDDYTVAFDFGGFHINSPLSDYMISTSGSSKTCIMGILPQQDNEISLGDAFLTSAYVVYDLEDEEISLAQANYNSNSEDIEVISSAVPSAQKAPGYSSTWVSAQSMSSGGNIFTTQDNSNNSSTTTTASSSGFNSNSGSGSGSASATSTTKSDSSKNGKSSGAAAGLKLPSIPVLIALILGLTVPALF</sequence>
<reference evidence="10 11" key="1">
    <citation type="journal article" date="2015" name="Biotechnol. Biofuels">
        <title>Genetic basis of the highly efficient yeast Kluyveromyces marxianus: complete genome sequence and transcriptome analyses.</title>
        <authorList>
            <person name="Lertwattanasakul N."/>
            <person name="Kosaka T."/>
            <person name="Hosoyama A."/>
            <person name="Suzuki Y."/>
            <person name="Rodrussamee N."/>
            <person name="Matsutani M."/>
            <person name="Murata M."/>
            <person name="Fujimoto N."/>
            <person name="Suprayogi"/>
            <person name="Tsuchikane K."/>
            <person name="Limtong S."/>
            <person name="Fujita N."/>
            <person name="Yamada M."/>
        </authorList>
    </citation>
    <scope>NUCLEOTIDE SEQUENCE [LARGE SCALE GENOMIC DNA]</scope>
    <source>
        <strain evidence="11">DMKU3-1042 / BCC 29191 / NBRC 104275</strain>
    </source>
</reference>
<dbReference type="FunFam" id="2.40.70.10:FF:000023">
    <property type="entry name" value="Aspartic protease"/>
    <property type="match status" value="1"/>
</dbReference>
<evidence type="ECO:0000313" key="11">
    <source>
        <dbReference type="Proteomes" id="UP000065495"/>
    </source>
</evidence>
<keyword evidence="4 7" id="KW-0064">Aspartyl protease</keyword>
<evidence type="ECO:0000313" key="10">
    <source>
        <dbReference type="EMBL" id="BAO38992.1"/>
    </source>
</evidence>
<dbReference type="GO" id="GO:0071944">
    <property type="term" value="C:cell periphery"/>
    <property type="evidence" value="ECO:0007669"/>
    <property type="project" value="UniProtKB-ARBA"/>
</dbReference>
<dbReference type="GeneID" id="34715002"/>
<dbReference type="PRINTS" id="PR00792">
    <property type="entry name" value="PEPSIN"/>
</dbReference>
<evidence type="ECO:0000259" key="9">
    <source>
        <dbReference type="PROSITE" id="PS51767"/>
    </source>
</evidence>
<dbReference type="InterPro" id="IPR033876">
    <property type="entry name" value="SAP-like"/>
</dbReference>
<dbReference type="Proteomes" id="UP000065495">
    <property type="component" value="Chromosome 2"/>
</dbReference>
<dbReference type="KEGG" id="kmx:KLMA_20534"/>
<name>W0T5V4_KLUMD</name>
<dbReference type="Gene3D" id="2.40.70.10">
    <property type="entry name" value="Acid Proteases"/>
    <property type="match status" value="2"/>
</dbReference>
<evidence type="ECO:0000256" key="2">
    <source>
        <dbReference type="ARBA" id="ARBA00022670"/>
    </source>
</evidence>
<evidence type="ECO:0000256" key="1">
    <source>
        <dbReference type="ARBA" id="ARBA00007447"/>
    </source>
</evidence>
<dbReference type="PROSITE" id="PS00141">
    <property type="entry name" value="ASP_PROTEASE"/>
    <property type="match status" value="2"/>
</dbReference>
<dbReference type="Pfam" id="PF00026">
    <property type="entry name" value="Asp"/>
    <property type="match status" value="2"/>
</dbReference>
<evidence type="ECO:0000256" key="7">
    <source>
        <dbReference type="RuleBase" id="RU000454"/>
    </source>
</evidence>
<dbReference type="EMBL" id="AP012214">
    <property type="protein sequence ID" value="BAO38992.1"/>
    <property type="molecule type" value="Genomic_DNA"/>
</dbReference>
<dbReference type="GO" id="GO:0006508">
    <property type="term" value="P:proteolysis"/>
    <property type="evidence" value="ECO:0007669"/>
    <property type="project" value="UniProtKB-KW"/>
</dbReference>
<organism evidence="10 11">
    <name type="scientific">Kluyveromyces marxianus (strain DMKU3-1042 / BCC 29191 / NBRC 104275)</name>
    <name type="common">Yeast</name>
    <name type="synonym">Candida kefyr</name>
    <dbReference type="NCBI Taxonomy" id="1003335"/>
    <lineage>
        <taxon>Eukaryota</taxon>
        <taxon>Fungi</taxon>
        <taxon>Dikarya</taxon>
        <taxon>Ascomycota</taxon>
        <taxon>Saccharomycotina</taxon>
        <taxon>Saccharomycetes</taxon>
        <taxon>Saccharomycetales</taxon>
        <taxon>Saccharomycetaceae</taxon>
        <taxon>Kluyveromyces</taxon>
    </lineage>
</organism>
<dbReference type="PANTHER" id="PTHR47966">
    <property type="entry name" value="BETA-SITE APP-CLEAVING ENZYME, ISOFORM A-RELATED"/>
    <property type="match status" value="1"/>
</dbReference>
<dbReference type="AlphaFoldDB" id="W0T5V4"/>
<accession>W0T5V4</accession>
<feature type="active site" evidence="6">
    <location>
        <position position="99"/>
    </location>
</feature>
<dbReference type="VEuPathDB" id="FungiDB:KLMA_20534"/>
<protein>
    <submittedName>
        <fullName evidence="10">Aspartic proteinase 3</fullName>
    </submittedName>
</protein>
<dbReference type="CDD" id="cd05474">
    <property type="entry name" value="SAP_like"/>
    <property type="match status" value="1"/>
</dbReference>
<dbReference type="InterPro" id="IPR033121">
    <property type="entry name" value="PEPTIDASE_A1"/>
</dbReference>
<dbReference type="InterPro" id="IPR001461">
    <property type="entry name" value="Aspartic_peptidase_A1"/>
</dbReference>